<keyword evidence="7 9" id="KW-0067">ATP-binding</keyword>
<dbReference type="Gene3D" id="3.30.70.890">
    <property type="entry name" value="GHMP kinase, C-terminal domain"/>
    <property type="match status" value="1"/>
</dbReference>
<dbReference type="NCBIfam" id="NF011202">
    <property type="entry name" value="PRK14608.1"/>
    <property type="match status" value="1"/>
</dbReference>
<dbReference type="NCBIfam" id="TIGR00154">
    <property type="entry name" value="ispE"/>
    <property type="match status" value="1"/>
</dbReference>
<evidence type="ECO:0000256" key="6">
    <source>
        <dbReference type="ARBA" id="ARBA00022777"/>
    </source>
</evidence>
<feature type="active site" evidence="9">
    <location>
        <position position="135"/>
    </location>
</feature>
<evidence type="ECO:0000256" key="9">
    <source>
        <dbReference type="HAMAP-Rule" id="MF_00061"/>
    </source>
</evidence>
<dbReference type="InterPro" id="IPR004424">
    <property type="entry name" value="IspE"/>
</dbReference>
<dbReference type="InterPro" id="IPR020568">
    <property type="entry name" value="Ribosomal_Su5_D2-typ_SF"/>
</dbReference>
<feature type="active site" evidence="9">
    <location>
        <position position="9"/>
    </location>
</feature>
<evidence type="ECO:0000256" key="8">
    <source>
        <dbReference type="ARBA" id="ARBA00032554"/>
    </source>
</evidence>
<evidence type="ECO:0000259" key="11">
    <source>
        <dbReference type="Pfam" id="PF08544"/>
    </source>
</evidence>
<dbReference type="Proteomes" id="UP000249808">
    <property type="component" value="Unassembled WGS sequence"/>
</dbReference>
<dbReference type="GO" id="GO:0005524">
    <property type="term" value="F:ATP binding"/>
    <property type="evidence" value="ECO:0007669"/>
    <property type="project" value="UniProtKB-UniRule"/>
</dbReference>
<evidence type="ECO:0000259" key="10">
    <source>
        <dbReference type="Pfam" id="PF00288"/>
    </source>
</evidence>
<dbReference type="Pfam" id="PF08544">
    <property type="entry name" value="GHMP_kinases_C"/>
    <property type="match status" value="1"/>
</dbReference>
<organism evidence="12 13">
    <name type="scientific">Macrococcus epidermidis</name>
    <dbReference type="NCBI Taxonomy" id="1902580"/>
    <lineage>
        <taxon>Bacteria</taxon>
        <taxon>Bacillati</taxon>
        <taxon>Bacillota</taxon>
        <taxon>Bacilli</taxon>
        <taxon>Bacillales</taxon>
        <taxon>Staphylococcaceae</taxon>
        <taxon>Macrococcus</taxon>
    </lineage>
</organism>
<dbReference type="PANTHER" id="PTHR43527:SF2">
    <property type="entry name" value="4-DIPHOSPHOCYTIDYL-2-C-METHYL-D-ERYTHRITOL KINASE, CHLOROPLASTIC"/>
    <property type="match status" value="1"/>
</dbReference>
<dbReference type="GO" id="GO:0019288">
    <property type="term" value="P:isopentenyl diphosphate biosynthetic process, methylerythritol 4-phosphate pathway"/>
    <property type="evidence" value="ECO:0007669"/>
    <property type="project" value="UniProtKB-UniRule"/>
</dbReference>
<evidence type="ECO:0000256" key="5">
    <source>
        <dbReference type="ARBA" id="ARBA00022741"/>
    </source>
</evidence>
<accession>A0A327ZML2</accession>
<comment type="caution">
    <text evidence="12">The sequence shown here is derived from an EMBL/GenBank/DDBJ whole genome shotgun (WGS) entry which is preliminary data.</text>
</comment>
<dbReference type="InterPro" id="IPR013750">
    <property type="entry name" value="GHMP_kinase_C_dom"/>
</dbReference>
<dbReference type="AlphaFoldDB" id="A0A327ZML2"/>
<feature type="binding site" evidence="9">
    <location>
        <begin position="93"/>
        <end position="103"/>
    </location>
    <ligand>
        <name>ATP</name>
        <dbReference type="ChEBI" id="CHEBI:30616"/>
    </ligand>
</feature>
<evidence type="ECO:0000256" key="3">
    <source>
        <dbReference type="ARBA" id="ARBA00017473"/>
    </source>
</evidence>
<dbReference type="HAMAP" id="MF_00061">
    <property type="entry name" value="IspE"/>
    <property type="match status" value="1"/>
</dbReference>
<keyword evidence="6 9" id="KW-0418">Kinase</keyword>
<reference evidence="12 13" key="1">
    <citation type="journal article" date="2018" name="Front. Microbiol.">
        <title>Description and Comparative Genomics of Macrococcus caseolyticus subsp. hominis subsp. nov., Macrococcus goetzii sp. nov., Macrococcus epidermidis sp. nov., and Macrococcus bohemicus sp. nov., Novel Macrococci From Human Clinical Material With Virulence Potential and Suspected Uptake of Foreign DNA by Natural Transformation.</title>
        <authorList>
            <person name="Maslanova I."/>
            <person name="Wertheimer Z."/>
            <person name="Sedlacek I."/>
            <person name="Svec P."/>
            <person name="Indrakova A."/>
            <person name="Kovarovic V."/>
            <person name="Schumann P."/>
            <person name="Sproer C."/>
            <person name="Kralova S."/>
            <person name="Sedo O."/>
            <person name="Kristofova L."/>
            <person name="Vrbovska V."/>
            <person name="Fuzik T."/>
            <person name="Petras P."/>
            <person name="Zdrahal Z."/>
            <person name="Ruzickova V."/>
            <person name="Doskar J."/>
            <person name="Pantucek R."/>
        </authorList>
    </citation>
    <scope>NUCLEOTIDE SEQUENCE [LARGE SCALE GENOMIC DNA]</scope>
    <source>
        <strain evidence="12 13">01/688</strain>
    </source>
</reference>
<dbReference type="Gene3D" id="3.30.230.10">
    <property type="match status" value="1"/>
</dbReference>
<evidence type="ECO:0000256" key="4">
    <source>
        <dbReference type="ARBA" id="ARBA00022679"/>
    </source>
</evidence>
<dbReference type="Pfam" id="PF00288">
    <property type="entry name" value="GHMP_kinases_N"/>
    <property type="match status" value="1"/>
</dbReference>
<protein>
    <recommendedName>
        <fullName evidence="3 9">4-diphosphocytidyl-2-C-methyl-D-erythritol kinase</fullName>
        <shortName evidence="9">CMK</shortName>
        <ecNumber evidence="2 9">2.7.1.148</ecNumber>
    </recommendedName>
    <alternativeName>
        <fullName evidence="8 9">4-(cytidine-5'-diphospho)-2-C-methyl-D-erythritol kinase</fullName>
    </alternativeName>
</protein>
<comment type="catalytic activity">
    <reaction evidence="9">
        <text>4-CDP-2-C-methyl-D-erythritol + ATP = 4-CDP-2-C-methyl-D-erythritol 2-phosphate + ADP + H(+)</text>
        <dbReference type="Rhea" id="RHEA:18437"/>
        <dbReference type="ChEBI" id="CHEBI:15378"/>
        <dbReference type="ChEBI" id="CHEBI:30616"/>
        <dbReference type="ChEBI" id="CHEBI:57823"/>
        <dbReference type="ChEBI" id="CHEBI:57919"/>
        <dbReference type="ChEBI" id="CHEBI:456216"/>
        <dbReference type="EC" id="2.7.1.148"/>
    </reaction>
</comment>
<feature type="domain" description="GHMP kinase N-terminal" evidence="10">
    <location>
        <begin position="65"/>
        <end position="143"/>
    </location>
</feature>
<keyword evidence="5 9" id="KW-0547">Nucleotide-binding</keyword>
<comment type="pathway">
    <text evidence="9">Isoprenoid biosynthesis; isopentenyl diphosphate biosynthesis via DXP pathway; isopentenyl diphosphate from 1-deoxy-D-xylulose 5-phosphate: step 3/6.</text>
</comment>
<dbReference type="PIRSF" id="PIRSF010376">
    <property type="entry name" value="IspE"/>
    <property type="match status" value="1"/>
</dbReference>
<evidence type="ECO:0000313" key="12">
    <source>
        <dbReference type="EMBL" id="RAK43659.1"/>
    </source>
</evidence>
<dbReference type="PANTHER" id="PTHR43527">
    <property type="entry name" value="4-DIPHOSPHOCYTIDYL-2-C-METHYL-D-ERYTHRITOL KINASE, CHLOROPLASTIC"/>
    <property type="match status" value="1"/>
</dbReference>
<dbReference type="InterPro" id="IPR014721">
    <property type="entry name" value="Ribsml_uS5_D2-typ_fold_subgr"/>
</dbReference>
<proteinExistence type="inferred from homology"/>
<dbReference type="UniPathway" id="UPA00056">
    <property type="reaction ID" value="UER00094"/>
</dbReference>
<dbReference type="FunFam" id="3.30.70.890:FF:000006">
    <property type="entry name" value="4-diphosphocytidyl-2-C-methyl-D-erythritol kinase"/>
    <property type="match status" value="1"/>
</dbReference>
<evidence type="ECO:0000313" key="13">
    <source>
        <dbReference type="Proteomes" id="UP000249808"/>
    </source>
</evidence>
<comment type="similarity">
    <text evidence="1 9">Belongs to the GHMP kinase family. IspE subfamily.</text>
</comment>
<gene>
    <name evidence="9" type="primary">ispE</name>
    <name evidence="12" type="ORF">BHU61_12715</name>
</gene>
<evidence type="ECO:0000256" key="2">
    <source>
        <dbReference type="ARBA" id="ARBA00012052"/>
    </source>
</evidence>
<dbReference type="InterPro" id="IPR006204">
    <property type="entry name" value="GHMP_kinase_N_dom"/>
</dbReference>
<feature type="domain" description="GHMP kinase C-terminal" evidence="11">
    <location>
        <begin position="198"/>
        <end position="271"/>
    </location>
</feature>
<keyword evidence="9" id="KW-0414">Isoprene biosynthesis</keyword>
<dbReference type="SUPFAM" id="SSF55060">
    <property type="entry name" value="GHMP Kinase, C-terminal domain"/>
    <property type="match status" value="1"/>
</dbReference>
<dbReference type="InterPro" id="IPR036554">
    <property type="entry name" value="GHMP_kinase_C_sf"/>
</dbReference>
<dbReference type="GO" id="GO:0050515">
    <property type="term" value="F:4-(cytidine 5'-diphospho)-2-C-methyl-D-erythritol kinase activity"/>
    <property type="evidence" value="ECO:0007669"/>
    <property type="project" value="UniProtKB-UniRule"/>
</dbReference>
<dbReference type="EC" id="2.7.1.148" evidence="2 9"/>
<dbReference type="SUPFAM" id="SSF54211">
    <property type="entry name" value="Ribosomal protein S5 domain 2-like"/>
    <property type="match status" value="1"/>
</dbReference>
<dbReference type="RefSeq" id="WP_111717420.1">
    <property type="nucleotide sequence ID" value="NZ_CP073819.1"/>
</dbReference>
<dbReference type="GO" id="GO:0016114">
    <property type="term" value="P:terpenoid biosynthetic process"/>
    <property type="evidence" value="ECO:0007669"/>
    <property type="project" value="UniProtKB-UniRule"/>
</dbReference>
<dbReference type="FunFam" id="3.30.230.10:FF:000029">
    <property type="entry name" value="4-diphosphocytidyl-2-C-methyl-D-erythritol kinase"/>
    <property type="match status" value="1"/>
</dbReference>
<keyword evidence="4 9" id="KW-0808">Transferase</keyword>
<sequence>MIYENASAKINLTLDTLYKREDGYHEVEMIMTTVDLYDRLTLEKRKDKQIVLKVEHLYVPNDNRNLAYKAAKIMMERYNLDCGVTITLDKTIPIAAGLAGGSSDAAATFRGMNRLFELGLSLDTLAEHAAEIGSDISFCVHGKTSLCTGRGEQLQHLPKPPACWVILAKPDISVSTQEVYTALDLTKPHAKIDSKACAEAIENGDYNEMIRHLGNRLESVTIEMHPIIQTLKDTMMKAGADIAMMSGSGPTVYGLAAKERQAKSVVNALKGCCKEVYMVRMLG</sequence>
<comment type="function">
    <text evidence="9">Catalyzes the phosphorylation of the position 2 hydroxy group of 4-diphosphocytidyl-2C-methyl-D-erythritol.</text>
</comment>
<dbReference type="EMBL" id="PZJH01000011">
    <property type="protein sequence ID" value="RAK43659.1"/>
    <property type="molecule type" value="Genomic_DNA"/>
</dbReference>
<evidence type="ECO:0000256" key="1">
    <source>
        <dbReference type="ARBA" id="ARBA00009684"/>
    </source>
</evidence>
<evidence type="ECO:0000256" key="7">
    <source>
        <dbReference type="ARBA" id="ARBA00022840"/>
    </source>
</evidence>
<keyword evidence="13" id="KW-1185">Reference proteome</keyword>
<name>A0A327ZML2_9STAP</name>